<proteinExistence type="inferred from homology"/>
<evidence type="ECO:0000313" key="12">
    <source>
        <dbReference type="EMBL" id="CAK9162958.1"/>
    </source>
</evidence>
<keyword evidence="8" id="KW-0539">Nucleus</keyword>
<comment type="similarity">
    <text evidence="9">Belongs to the WRKY group I family.</text>
</comment>
<evidence type="ECO:0000256" key="7">
    <source>
        <dbReference type="ARBA" id="ARBA00023163"/>
    </source>
</evidence>
<dbReference type="PROSITE" id="PS50811">
    <property type="entry name" value="WRKY"/>
    <property type="match status" value="2"/>
</dbReference>
<feature type="region of interest" description="Disordered" evidence="10">
    <location>
        <begin position="90"/>
        <end position="110"/>
    </location>
</feature>
<dbReference type="GO" id="GO:0005634">
    <property type="term" value="C:nucleus"/>
    <property type="evidence" value="ECO:0007669"/>
    <property type="project" value="UniProtKB-SubCell"/>
</dbReference>
<dbReference type="Proteomes" id="UP001642360">
    <property type="component" value="Unassembled WGS sequence"/>
</dbReference>
<keyword evidence="13" id="KW-1185">Reference proteome</keyword>
<feature type="region of interest" description="Disordered" evidence="10">
    <location>
        <begin position="291"/>
        <end position="361"/>
    </location>
</feature>
<dbReference type="FunFam" id="2.20.25.80:FF:000006">
    <property type="entry name" value="WRKY transcription factor"/>
    <property type="match status" value="1"/>
</dbReference>
<dbReference type="AlphaFoldDB" id="A0ABC8T7C0"/>
<feature type="domain" description="WRKY" evidence="11">
    <location>
        <begin position="236"/>
        <end position="294"/>
    </location>
</feature>
<evidence type="ECO:0000313" key="13">
    <source>
        <dbReference type="Proteomes" id="UP001642360"/>
    </source>
</evidence>
<feature type="compositionally biased region" description="Basic and acidic residues" evidence="10">
    <location>
        <begin position="94"/>
        <end position="108"/>
    </location>
</feature>
<keyword evidence="4" id="KW-0862">Zinc</keyword>
<dbReference type="SMART" id="SM00774">
    <property type="entry name" value="WRKY"/>
    <property type="match status" value="2"/>
</dbReference>
<evidence type="ECO:0000256" key="5">
    <source>
        <dbReference type="ARBA" id="ARBA00023015"/>
    </source>
</evidence>
<evidence type="ECO:0000256" key="3">
    <source>
        <dbReference type="ARBA" id="ARBA00022737"/>
    </source>
</evidence>
<comment type="subcellular location">
    <subcellularLocation>
        <location evidence="1">Nucleus</location>
    </subcellularLocation>
</comment>
<dbReference type="FunFam" id="2.20.25.80:FF:000003">
    <property type="entry name" value="WRKY transcription factor 57"/>
    <property type="match status" value="1"/>
</dbReference>
<feature type="compositionally biased region" description="Polar residues" evidence="10">
    <location>
        <begin position="307"/>
        <end position="323"/>
    </location>
</feature>
<dbReference type="SUPFAM" id="SSF118290">
    <property type="entry name" value="WRKY DNA-binding domain"/>
    <property type="match status" value="2"/>
</dbReference>
<keyword evidence="3" id="KW-0677">Repeat</keyword>
<dbReference type="Pfam" id="PF03106">
    <property type="entry name" value="WRKY"/>
    <property type="match status" value="2"/>
</dbReference>
<gene>
    <name evidence="12" type="ORF">ILEXP_LOCUS31916</name>
</gene>
<dbReference type="InterPro" id="IPR003657">
    <property type="entry name" value="WRKY_dom"/>
</dbReference>
<feature type="compositionally biased region" description="Polar residues" evidence="10">
    <location>
        <begin position="333"/>
        <end position="351"/>
    </location>
</feature>
<evidence type="ECO:0000256" key="4">
    <source>
        <dbReference type="ARBA" id="ARBA00022833"/>
    </source>
</evidence>
<dbReference type="Gene3D" id="2.20.25.80">
    <property type="entry name" value="WRKY domain"/>
    <property type="match status" value="2"/>
</dbReference>
<dbReference type="GO" id="GO:0003677">
    <property type="term" value="F:DNA binding"/>
    <property type="evidence" value="ECO:0007669"/>
    <property type="project" value="UniProtKB-KW"/>
</dbReference>
<keyword evidence="6" id="KW-0238">DNA-binding</keyword>
<accession>A0ABC8T7C0</accession>
<dbReference type="EMBL" id="CAUOFW020003947">
    <property type="protein sequence ID" value="CAK9162958.1"/>
    <property type="molecule type" value="Genomic_DNA"/>
</dbReference>
<evidence type="ECO:0000256" key="1">
    <source>
        <dbReference type="ARBA" id="ARBA00004123"/>
    </source>
</evidence>
<dbReference type="InterPro" id="IPR036576">
    <property type="entry name" value="WRKY_dom_sf"/>
</dbReference>
<evidence type="ECO:0000259" key="11">
    <source>
        <dbReference type="PROSITE" id="PS50811"/>
    </source>
</evidence>
<keyword evidence="7" id="KW-0804">Transcription</keyword>
<evidence type="ECO:0000256" key="9">
    <source>
        <dbReference type="ARBA" id="ARBA00061157"/>
    </source>
</evidence>
<evidence type="ECO:0000256" key="6">
    <source>
        <dbReference type="ARBA" id="ARBA00023125"/>
    </source>
</evidence>
<dbReference type="GO" id="GO:0046872">
    <property type="term" value="F:metal ion binding"/>
    <property type="evidence" value="ECO:0007669"/>
    <property type="project" value="UniProtKB-KW"/>
</dbReference>
<evidence type="ECO:0000256" key="10">
    <source>
        <dbReference type="SAM" id="MobiDB-lite"/>
    </source>
</evidence>
<reference evidence="12 13" key="1">
    <citation type="submission" date="2024-02" db="EMBL/GenBank/DDBJ databases">
        <authorList>
            <person name="Vignale AGUSTIN F."/>
            <person name="Sosa J E."/>
            <person name="Modenutti C."/>
        </authorList>
    </citation>
    <scope>NUCLEOTIDE SEQUENCE [LARGE SCALE GENOMIC DNA]</scope>
</reference>
<name>A0ABC8T7C0_9AQUA</name>
<protein>
    <recommendedName>
        <fullName evidence="11">WRKY domain-containing protein</fullName>
    </recommendedName>
</protein>
<organism evidence="12 13">
    <name type="scientific">Ilex paraguariensis</name>
    <name type="common">yerba mate</name>
    <dbReference type="NCBI Taxonomy" id="185542"/>
    <lineage>
        <taxon>Eukaryota</taxon>
        <taxon>Viridiplantae</taxon>
        <taxon>Streptophyta</taxon>
        <taxon>Embryophyta</taxon>
        <taxon>Tracheophyta</taxon>
        <taxon>Spermatophyta</taxon>
        <taxon>Magnoliopsida</taxon>
        <taxon>eudicotyledons</taxon>
        <taxon>Gunneridae</taxon>
        <taxon>Pentapetalae</taxon>
        <taxon>asterids</taxon>
        <taxon>campanulids</taxon>
        <taxon>Aquifoliales</taxon>
        <taxon>Aquifoliaceae</taxon>
        <taxon>Ilex</taxon>
    </lineage>
</organism>
<dbReference type="PANTHER" id="PTHR31221:SF141">
    <property type="entry name" value="WRKY PROTEIN"/>
    <property type="match status" value="1"/>
</dbReference>
<comment type="caution">
    <text evidence="12">The sequence shown here is derived from an EMBL/GenBank/DDBJ whole genome shotgun (WGS) entry which is preliminary data.</text>
</comment>
<dbReference type="InterPro" id="IPR044810">
    <property type="entry name" value="WRKY_plant"/>
</dbReference>
<sequence length="526" mass="57409">MGLTEGAPEVAAPARPITITLPPRSSFEGVFSGGAGPGFSPGPMTLVTNFFSDHYPDSDCHSFSQLLAGAMASPVAAFAGSESSFLAHNSTDSSLKEANSEDRSENKVGFKQNRPMSLVVAPSPMFLIPPGLTPSGLLNSPGFFSPLQSPFGMSHQQALAHVTAQAALSQSYTPTQAEYQPSSVAPSLSLAQDPIETTQQETHPIVSGSESSKMETLEVSQSDRKLVPAPLDKPANDGYNWRKYGQKQVKTSEYHRSYYKCTYLTCPVKKKVERATDGQITGIVYKGEHNHELPRSNKRVKVGDVEGTTNSQMESELGSQVQTEKSKSKEALPSQSVPRKNQVSTQSTSEQLPGLSDREEMDDAEMIINDGGDEPNSKRRNTQMGASDLALSHKMVTEPRIIVQTRSEVDLLDDGFKWRKYGQKVVKGNPHPRSYYRCTFVGCNVRKHVERASTDPKSVITTYEGKHSHDIPAARNRIHSTASGDGLQSKPKKVVHGEPALHVELDFGSKDQRQVLLQLKEEQIAA</sequence>
<evidence type="ECO:0000256" key="2">
    <source>
        <dbReference type="ARBA" id="ARBA00022723"/>
    </source>
</evidence>
<feature type="domain" description="WRKY" evidence="11">
    <location>
        <begin position="407"/>
        <end position="472"/>
    </location>
</feature>
<keyword evidence="5" id="KW-0805">Transcription regulation</keyword>
<evidence type="ECO:0000256" key="8">
    <source>
        <dbReference type="ARBA" id="ARBA00023242"/>
    </source>
</evidence>
<keyword evidence="2" id="KW-0479">Metal-binding</keyword>
<dbReference type="PANTHER" id="PTHR31221">
    <property type="entry name" value="WRKY TRANSCRIPTION FACTOR PROTEIN 1-RELATED"/>
    <property type="match status" value="1"/>
</dbReference>